<accession>A0A7J8B9D2</accession>
<evidence type="ECO:0000313" key="3">
    <source>
        <dbReference type="Proteomes" id="UP000593571"/>
    </source>
</evidence>
<evidence type="ECO:0000256" key="1">
    <source>
        <dbReference type="SAM" id="MobiDB-lite"/>
    </source>
</evidence>
<gene>
    <name evidence="2" type="ORF">HJG63_010005</name>
</gene>
<keyword evidence="3" id="KW-1185">Reference proteome</keyword>
<proteinExistence type="predicted"/>
<feature type="region of interest" description="Disordered" evidence="1">
    <location>
        <begin position="1"/>
        <end position="96"/>
    </location>
</feature>
<sequence>MGRRGGGRGRDRADGVIGASPPDRARQENLWARTQKGTQRRQGREVLGGGAAARDGQRRLRPSSQARLRRSLGMVPRRARPQGPRHKRPGLAPGQRSRLWGCASQPCLSPAASRLILHFLIRSNRHDSDTSLCLCALNDALNVNNALNVVLGAEREKTSRKVIGMVKSMSSLMSRPLAGVTVSCGNGLSKTIDFSEQEEREGRARLTSLNVPAERTALALAGGLLMRAAVPEPAPGFRTCVNMPELGEGSRCLLKRGCDDTEVHARCPVTWRTTSRLGPWASPGTQLPSKSWLRSPDFYLRTQFLLHSSHF</sequence>
<dbReference type="AlphaFoldDB" id="A0A7J8B9D2"/>
<organism evidence="2 3">
    <name type="scientific">Rousettus aegyptiacus</name>
    <name type="common">Egyptian fruit bat</name>
    <name type="synonym">Pteropus aegyptiacus</name>
    <dbReference type="NCBI Taxonomy" id="9407"/>
    <lineage>
        <taxon>Eukaryota</taxon>
        <taxon>Metazoa</taxon>
        <taxon>Chordata</taxon>
        <taxon>Craniata</taxon>
        <taxon>Vertebrata</taxon>
        <taxon>Euteleostomi</taxon>
        <taxon>Mammalia</taxon>
        <taxon>Eutheria</taxon>
        <taxon>Laurasiatheria</taxon>
        <taxon>Chiroptera</taxon>
        <taxon>Yinpterochiroptera</taxon>
        <taxon>Pteropodoidea</taxon>
        <taxon>Pteropodidae</taxon>
        <taxon>Rousettinae</taxon>
        <taxon>Rousettus</taxon>
    </lineage>
</organism>
<reference evidence="2 3" key="1">
    <citation type="journal article" date="2020" name="Nature">
        <title>Six reference-quality genomes reveal evolution of bat adaptations.</title>
        <authorList>
            <person name="Jebb D."/>
            <person name="Huang Z."/>
            <person name="Pippel M."/>
            <person name="Hughes G.M."/>
            <person name="Lavrichenko K."/>
            <person name="Devanna P."/>
            <person name="Winkler S."/>
            <person name="Jermiin L.S."/>
            <person name="Skirmuntt E.C."/>
            <person name="Katzourakis A."/>
            <person name="Burkitt-Gray L."/>
            <person name="Ray D.A."/>
            <person name="Sullivan K.A.M."/>
            <person name="Roscito J.G."/>
            <person name="Kirilenko B.M."/>
            <person name="Davalos L.M."/>
            <person name="Corthals A.P."/>
            <person name="Power M.L."/>
            <person name="Jones G."/>
            <person name="Ransome R.D."/>
            <person name="Dechmann D.K.N."/>
            <person name="Locatelli A.G."/>
            <person name="Puechmaille S.J."/>
            <person name="Fedrigo O."/>
            <person name="Jarvis E.D."/>
            <person name="Hiller M."/>
            <person name="Vernes S.C."/>
            <person name="Myers E.W."/>
            <person name="Teeling E.C."/>
        </authorList>
    </citation>
    <scope>NUCLEOTIDE SEQUENCE [LARGE SCALE GENOMIC DNA]</scope>
    <source>
        <strain evidence="2">MRouAeg1</strain>
        <tissue evidence="2">Muscle</tissue>
    </source>
</reference>
<dbReference type="EMBL" id="JACASE010000018">
    <property type="protein sequence ID" value="KAF6395453.1"/>
    <property type="molecule type" value="Genomic_DNA"/>
</dbReference>
<protein>
    <submittedName>
        <fullName evidence="2">Uncharacterized protein</fullName>
    </submittedName>
</protein>
<comment type="caution">
    <text evidence="2">The sequence shown here is derived from an EMBL/GenBank/DDBJ whole genome shotgun (WGS) entry which is preliminary data.</text>
</comment>
<evidence type="ECO:0000313" key="2">
    <source>
        <dbReference type="EMBL" id="KAF6395453.1"/>
    </source>
</evidence>
<name>A0A7J8B9D2_ROUAE</name>
<dbReference type="Proteomes" id="UP000593571">
    <property type="component" value="Unassembled WGS sequence"/>
</dbReference>
<feature type="compositionally biased region" description="Basic residues" evidence="1">
    <location>
        <begin position="77"/>
        <end position="89"/>
    </location>
</feature>